<keyword evidence="2" id="KW-0472">Membrane</keyword>
<gene>
    <name evidence="3" type="ORF">SAMN06297280_3296</name>
</gene>
<evidence type="ECO:0000313" key="3">
    <source>
        <dbReference type="EMBL" id="SNY57714.1"/>
    </source>
</evidence>
<dbReference type="GO" id="GO:0043107">
    <property type="term" value="P:type IV pilus-dependent motility"/>
    <property type="evidence" value="ECO:0007669"/>
    <property type="project" value="TreeGrafter"/>
</dbReference>
<keyword evidence="2" id="KW-1133">Transmembrane helix</keyword>
<name>A0A285JBR7_9GAMM</name>
<dbReference type="PANTHER" id="PTHR40278:SF2">
    <property type="entry name" value="TYPE IV PILUS INNER MEMBRANE COMPONENT PILN"/>
    <property type="match status" value="1"/>
</dbReference>
<dbReference type="InterPro" id="IPR007813">
    <property type="entry name" value="PilN"/>
</dbReference>
<dbReference type="EMBL" id="OBEB01000007">
    <property type="protein sequence ID" value="SNY57714.1"/>
    <property type="molecule type" value="Genomic_DNA"/>
</dbReference>
<dbReference type="Pfam" id="PF05137">
    <property type="entry name" value="PilN"/>
    <property type="match status" value="1"/>
</dbReference>
<sequence length="198" mass="22637">MAYINLLPWREAARKEKQKQYVTVLAMTAVFSFLVFFLINMVYSSMIDGQYQRNRYLENEIKILDQRIAEIRTLNETKRSLQQRMSLIEQLQGSRNLGTEIMSEIARVVPSGIYLTQLEKKGSNLLLIGRSESNNRLSTMLRDAEQSELLDSPLLEFIEAGKDEARLLSNFKMHLTVKGYEAVQDSEPVTPSARGGAQ</sequence>
<evidence type="ECO:0000256" key="2">
    <source>
        <dbReference type="SAM" id="Phobius"/>
    </source>
</evidence>
<feature type="coiled-coil region" evidence="1">
    <location>
        <begin position="64"/>
        <end position="91"/>
    </location>
</feature>
<accession>A0A285JBR7</accession>
<evidence type="ECO:0000256" key="1">
    <source>
        <dbReference type="SAM" id="Coils"/>
    </source>
</evidence>
<feature type="transmembrane region" description="Helical" evidence="2">
    <location>
        <begin position="21"/>
        <end position="43"/>
    </location>
</feature>
<dbReference type="OrthoDB" id="5296173at2"/>
<dbReference type="GO" id="GO:0043683">
    <property type="term" value="P:type IV pilus assembly"/>
    <property type="evidence" value="ECO:0007669"/>
    <property type="project" value="TreeGrafter"/>
</dbReference>
<keyword evidence="1" id="KW-0175">Coiled coil</keyword>
<evidence type="ECO:0000313" key="4">
    <source>
        <dbReference type="Proteomes" id="UP000219353"/>
    </source>
</evidence>
<keyword evidence="2" id="KW-0812">Transmembrane</keyword>
<proteinExistence type="predicted"/>
<dbReference type="RefSeq" id="WP_097112486.1">
    <property type="nucleotide sequence ID" value="NZ_OBEB01000007.1"/>
</dbReference>
<keyword evidence="4" id="KW-1185">Reference proteome</keyword>
<dbReference type="Proteomes" id="UP000219353">
    <property type="component" value="Unassembled WGS sequence"/>
</dbReference>
<dbReference type="PANTHER" id="PTHR40278">
    <property type="entry name" value="DNA UTILIZATION PROTEIN HOFN"/>
    <property type="match status" value="1"/>
</dbReference>
<dbReference type="InterPro" id="IPR052534">
    <property type="entry name" value="Extracell_DNA_Util/SecSys_Comp"/>
</dbReference>
<organism evidence="3 4">
    <name type="scientific">Arsukibacterium tuosuense</name>
    <dbReference type="NCBI Taxonomy" id="1323745"/>
    <lineage>
        <taxon>Bacteria</taxon>
        <taxon>Pseudomonadati</taxon>
        <taxon>Pseudomonadota</taxon>
        <taxon>Gammaproteobacteria</taxon>
        <taxon>Chromatiales</taxon>
        <taxon>Chromatiaceae</taxon>
        <taxon>Arsukibacterium</taxon>
    </lineage>
</organism>
<dbReference type="AlphaFoldDB" id="A0A285JBR7"/>
<protein>
    <submittedName>
        <fullName evidence="3">Type IV pilus assembly protein PilN</fullName>
    </submittedName>
</protein>
<reference evidence="4" key="1">
    <citation type="submission" date="2017-09" db="EMBL/GenBank/DDBJ databases">
        <authorList>
            <person name="Varghese N."/>
            <person name="Submissions S."/>
        </authorList>
    </citation>
    <scope>NUCLEOTIDE SEQUENCE [LARGE SCALE GENOMIC DNA]</scope>
    <source>
        <strain evidence="4">CGMCC 1.12461</strain>
    </source>
</reference>